<organism evidence="3">
    <name type="scientific">Onchocerca ochengi</name>
    <name type="common">Filarial nematode worm</name>
    <dbReference type="NCBI Taxonomy" id="42157"/>
    <lineage>
        <taxon>Eukaryota</taxon>
        <taxon>Metazoa</taxon>
        <taxon>Ecdysozoa</taxon>
        <taxon>Nematoda</taxon>
        <taxon>Chromadorea</taxon>
        <taxon>Rhabditida</taxon>
        <taxon>Spirurina</taxon>
        <taxon>Spiruromorpha</taxon>
        <taxon>Filarioidea</taxon>
        <taxon>Onchocercidae</taxon>
        <taxon>Onchocerca</taxon>
    </lineage>
</organism>
<accession>A0A182ECG7</accession>
<name>A0A182ECG7_ONCOC</name>
<reference evidence="1 2" key="2">
    <citation type="submission" date="2018-08" db="EMBL/GenBank/DDBJ databases">
        <authorList>
            <person name="Laetsch R D."/>
            <person name="Stevens L."/>
            <person name="Kumar S."/>
            <person name="Blaxter L. M."/>
        </authorList>
    </citation>
    <scope>NUCLEOTIDE SEQUENCE [LARGE SCALE GENOMIC DNA]</scope>
</reference>
<gene>
    <name evidence="1" type="ORF">NOO_LOCUS5761</name>
</gene>
<evidence type="ECO:0000313" key="1">
    <source>
        <dbReference type="EMBL" id="VDK79274.1"/>
    </source>
</evidence>
<dbReference type="AlphaFoldDB" id="A0A182ECG7"/>
<dbReference type="Proteomes" id="UP000271087">
    <property type="component" value="Unassembled WGS sequence"/>
</dbReference>
<proteinExistence type="predicted"/>
<dbReference type="EMBL" id="UYRW01001617">
    <property type="protein sequence ID" value="VDK79274.1"/>
    <property type="molecule type" value="Genomic_DNA"/>
</dbReference>
<protein>
    <submittedName>
        <fullName evidence="1 3">Uncharacterized protein</fullName>
    </submittedName>
</protein>
<dbReference type="WBParaSite" id="nOo.2.0.1.t05761-RA">
    <property type="protein sequence ID" value="nOo.2.0.1.t05761-RA"/>
    <property type="gene ID" value="nOo.2.0.1.g05761"/>
</dbReference>
<evidence type="ECO:0000313" key="3">
    <source>
        <dbReference type="WBParaSite" id="nOo.2.0.1.t05761-RA"/>
    </source>
</evidence>
<evidence type="ECO:0000313" key="2">
    <source>
        <dbReference type="Proteomes" id="UP000271087"/>
    </source>
</evidence>
<reference evidence="3" key="1">
    <citation type="submission" date="2016-06" db="UniProtKB">
        <authorList>
            <consortium name="WormBaseParasite"/>
        </authorList>
    </citation>
    <scope>IDENTIFICATION</scope>
</reference>
<keyword evidence="2" id="KW-1185">Reference proteome</keyword>
<sequence length="129" mass="14881">MREKKQLEIQQFQLPSGQTTSLTDEEKRSFQPDGTLIASSAHLSPFTGYAQPYGFLPPTAYQSFLSWPRDISPLDEQWWIWSERCPSRINIGEWNNWNEKNYICRISLSVGLFTIFSNGSFFSSDVDTS</sequence>